<gene>
    <name evidence="4" type="ORF">ACFFVB_12095</name>
</gene>
<dbReference type="GO" id="GO:0032259">
    <property type="term" value="P:methylation"/>
    <property type="evidence" value="ECO:0007669"/>
    <property type="project" value="UniProtKB-KW"/>
</dbReference>
<dbReference type="PANTHER" id="PTHR43397:SF1">
    <property type="entry name" value="ERGOTHIONEINE BIOSYNTHESIS PROTEIN 1"/>
    <property type="match status" value="1"/>
</dbReference>
<comment type="caution">
    <text evidence="4">The sequence shown here is derived from an EMBL/GenBank/DDBJ whole genome shotgun (WGS) entry which is preliminary data.</text>
</comment>
<dbReference type="Proteomes" id="UP001589605">
    <property type="component" value="Unassembled WGS sequence"/>
</dbReference>
<evidence type="ECO:0000256" key="2">
    <source>
        <dbReference type="ARBA" id="ARBA00022679"/>
    </source>
</evidence>
<organism evidence="4 5">
    <name type="scientific">Formosa undariae</name>
    <dbReference type="NCBI Taxonomy" id="1325436"/>
    <lineage>
        <taxon>Bacteria</taxon>
        <taxon>Pseudomonadati</taxon>
        <taxon>Bacteroidota</taxon>
        <taxon>Flavobacteriia</taxon>
        <taxon>Flavobacteriales</taxon>
        <taxon>Flavobacteriaceae</taxon>
        <taxon>Formosa</taxon>
    </lineage>
</organism>
<proteinExistence type="predicted"/>
<evidence type="ECO:0000313" key="5">
    <source>
        <dbReference type="Proteomes" id="UP001589605"/>
    </source>
</evidence>
<dbReference type="GO" id="GO:0052706">
    <property type="term" value="F:L-histidine N(alpha)-methyltransferase activity"/>
    <property type="evidence" value="ECO:0007669"/>
    <property type="project" value="UniProtKB-EC"/>
</dbReference>
<dbReference type="RefSeq" id="WP_382383123.1">
    <property type="nucleotide sequence ID" value="NZ_JBHMEZ010000012.1"/>
</dbReference>
<feature type="domain" description="Histidine-specific methyltransferase SAM-dependent" evidence="3">
    <location>
        <begin position="23"/>
        <end position="331"/>
    </location>
</feature>
<dbReference type="Pfam" id="PF10017">
    <property type="entry name" value="Methyltransf_33"/>
    <property type="match status" value="1"/>
</dbReference>
<dbReference type="SUPFAM" id="SSF53335">
    <property type="entry name" value="S-adenosyl-L-methionine-dependent methyltransferases"/>
    <property type="match status" value="1"/>
</dbReference>
<dbReference type="PANTHER" id="PTHR43397">
    <property type="entry name" value="ERGOTHIONEINE BIOSYNTHESIS PROTEIN 1"/>
    <property type="match status" value="1"/>
</dbReference>
<evidence type="ECO:0000256" key="1">
    <source>
        <dbReference type="ARBA" id="ARBA00022603"/>
    </source>
</evidence>
<keyword evidence="2 4" id="KW-0808">Transferase</keyword>
<dbReference type="InterPro" id="IPR019257">
    <property type="entry name" value="MeTrfase_dom"/>
</dbReference>
<name>A0ABV5F306_9FLAO</name>
<evidence type="ECO:0000313" key="4">
    <source>
        <dbReference type="EMBL" id="MFB9053818.1"/>
    </source>
</evidence>
<dbReference type="EC" id="2.1.1.44" evidence="4"/>
<dbReference type="InterPro" id="IPR029063">
    <property type="entry name" value="SAM-dependent_MTases_sf"/>
</dbReference>
<dbReference type="Gene3D" id="3.40.50.150">
    <property type="entry name" value="Vaccinia Virus protein VP39"/>
    <property type="match status" value="1"/>
</dbReference>
<dbReference type="EMBL" id="JBHMEZ010000012">
    <property type="protein sequence ID" value="MFB9053818.1"/>
    <property type="molecule type" value="Genomic_DNA"/>
</dbReference>
<evidence type="ECO:0000259" key="3">
    <source>
        <dbReference type="Pfam" id="PF10017"/>
    </source>
</evidence>
<accession>A0ABV5F306</accession>
<reference evidence="4 5" key="1">
    <citation type="submission" date="2024-09" db="EMBL/GenBank/DDBJ databases">
        <authorList>
            <person name="Sun Q."/>
            <person name="Mori K."/>
        </authorList>
    </citation>
    <scope>NUCLEOTIDE SEQUENCE [LARGE SCALE GENOMIC DNA]</scope>
    <source>
        <strain evidence="4 5">CECT 8286</strain>
    </source>
</reference>
<protein>
    <submittedName>
        <fullName evidence="4">L-histidine N(Alpha)-methyltransferase</fullName>
        <ecNumber evidence="4">2.1.1.44</ecNumber>
    </submittedName>
</protein>
<dbReference type="PIRSF" id="PIRSF018005">
    <property type="entry name" value="UCP018005"/>
    <property type="match status" value="1"/>
</dbReference>
<keyword evidence="5" id="KW-1185">Reference proteome</keyword>
<dbReference type="InterPro" id="IPR017804">
    <property type="entry name" value="MeTrfase_EgtD-like"/>
</dbReference>
<keyword evidence="1 4" id="KW-0489">Methyltransferase</keyword>
<sequence>MIEIVKNKEVAQENVICDDLEQFKTDIENGLQENPKTIPSMYFYDKKGDALFQEIMNLPEYYLTRSELDIFKNKTDQLIKAMDLQADSYFELIELGAGDGLKTKELLKSLDTNNFKFDYFPIDISSNALDLLEKDLNEVLPNVSVKTKQGDYFKVLDALKMSKKPKIILFLGSNIGNMTDDLASAFISKLGANLAPGDKLLLGVDLIKSKDIVLPAYDDSKGVTAAFNINVLERINTQLDANFDLSQFKHSPEYNEKEGIAISFIESKSDQTVAVKAIGKSFHFEKGEKIQTEVSRKYNDVLISKIILNTDFKLDTKIMDNKAYFADYILTRY</sequence>
<dbReference type="InterPro" id="IPR051128">
    <property type="entry name" value="EgtD_Methyltrsf_superfamily"/>
</dbReference>